<evidence type="ECO:0000313" key="10">
    <source>
        <dbReference type="Proteomes" id="UP000055045"/>
    </source>
</evidence>
<dbReference type="FunFam" id="3.30.1490.120:FF:000001">
    <property type="entry name" value="DNA-directed RNA polymerase II subunit RPB7"/>
    <property type="match status" value="1"/>
</dbReference>
<feature type="domain" description="RNA polymerase III subunit Rpc25" evidence="8">
    <location>
        <begin position="83"/>
        <end position="169"/>
    </location>
</feature>
<sequence>MFILTTISDLIQISPEDFSKFSAVALEDNINAKYANKVIQKIGLCISFYDLLESSDGLIGHGTGLVNVNVKFRMIVFRPFKGEIMLGKIASGTEHGIKIGLEFFNDILIPPQMLMEKSRFDYAEQVWIWESEGGTEFFFDVGEVVRFRVESEEWHDQIPNAPEVADETPQERRPPYSILVGLFISILLVLTDHFLGLDANGWNWTHHLVEIDAASPEHSDTPSHRSVPMILRAELPAAGGVPSVSRPVAIARSIVICAPEVGSM</sequence>
<dbReference type="CDD" id="cd04330">
    <property type="entry name" value="RNAP_III_Rpc25_N"/>
    <property type="match status" value="1"/>
</dbReference>
<evidence type="ECO:0000256" key="3">
    <source>
        <dbReference type="ARBA" id="ARBA00022478"/>
    </source>
</evidence>
<dbReference type="Proteomes" id="UP000055045">
    <property type="component" value="Unassembled WGS sequence"/>
</dbReference>
<dbReference type="EMBL" id="LLXE01000091">
    <property type="protein sequence ID" value="KUM62754.1"/>
    <property type="molecule type" value="Genomic_DNA"/>
</dbReference>
<keyword evidence="3 6" id="KW-0240">DNA-directed RNA polymerase</keyword>
<dbReference type="InterPro" id="IPR045113">
    <property type="entry name" value="Rpb7-like"/>
</dbReference>
<evidence type="ECO:0000256" key="6">
    <source>
        <dbReference type="RuleBase" id="RU369086"/>
    </source>
</evidence>
<evidence type="ECO:0000259" key="8">
    <source>
        <dbReference type="Pfam" id="PF08292"/>
    </source>
</evidence>
<dbReference type="PANTHER" id="PTHR12709">
    <property type="entry name" value="DNA-DIRECTED RNA POLYMERASE II, III"/>
    <property type="match status" value="1"/>
</dbReference>
<comment type="function">
    <text evidence="6">DNA-dependent RNA polymerase which catalyzes the transcription of DNA into RNA using the four ribonucleoside triphosphates as substrates.</text>
</comment>
<name>A0A101MLH6_PENFR</name>
<dbReference type="Pfam" id="PF08292">
    <property type="entry name" value="RNA_pol_Rbc25"/>
    <property type="match status" value="1"/>
</dbReference>
<feature type="domain" description="RNA polymerase Rpb7-like N-terminal" evidence="7">
    <location>
        <begin position="8"/>
        <end position="64"/>
    </location>
</feature>
<dbReference type="InterPro" id="IPR005576">
    <property type="entry name" value="Rpb7-like_N"/>
</dbReference>
<dbReference type="GO" id="GO:0006384">
    <property type="term" value="P:transcription initiation at RNA polymerase III promoter"/>
    <property type="evidence" value="ECO:0007669"/>
    <property type="project" value="TreeGrafter"/>
</dbReference>
<dbReference type="SUPFAM" id="SSF88798">
    <property type="entry name" value="N-terminal, heterodimerisation domain of RBP7 (RpoE)"/>
    <property type="match status" value="1"/>
</dbReference>
<dbReference type="Gene3D" id="2.40.50.140">
    <property type="entry name" value="Nucleic acid-binding proteins"/>
    <property type="match status" value="1"/>
</dbReference>
<evidence type="ECO:0000313" key="9">
    <source>
        <dbReference type="EMBL" id="KUM62754.1"/>
    </source>
</evidence>
<reference evidence="9 10" key="1">
    <citation type="submission" date="2015-10" db="EMBL/GenBank/DDBJ databases">
        <title>Genome sequencing of Penicillium freii.</title>
        <authorList>
            <person name="Nguyen H.D."/>
            <person name="Visagie C.M."/>
            <person name="Seifert K.A."/>
        </authorList>
    </citation>
    <scope>NUCLEOTIDE SEQUENCE [LARGE SCALE GENOMIC DNA]</scope>
    <source>
        <strain evidence="9 10">DAOM 242723</strain>
    </source>
</reference>
<organism evidence="9 10">
    <name type="scientific">Penicillium freii</name>
    <dbReference type="NCBI Taxonomy" id="48697"/>
    <lineage>
        <taxon>Eukaryota</taxon>
        <taxon>Fungi</taxon>
        <taxon>Dikarya</taxon>
        <taxon>Ascomycota</taxon>
        <taxon>Pezizomycotina</taxon>
        <taxon>Eurotiomycetes</taxon>
        <taxon>Eurotiomycetidae</taxon>
        <taxon>Eurotiales</taxon>
        <taxon>Aspergillaceae</taxon>
        <taxon>Penicillium</taxon>
    </lineage>
</organism>
<evidence type="ECO:0000256" key="1">
    <source>
        <dbReference type="ARBA" id="ARBA00004123"/>
    </source>
</evidence>
<accession>A0A101MLH6</accession>
<dbReference type="PANTHER" id="PTHR12709:SF1">
    <property type="entry name" value="DNA-DIRECTED RNA POLYMERASE III SUBUNIT RPC8"/>
    <property type="match status" value="1"/>
</dbReference>
<dbReference type="InterPro" id="IPR012340">
    <property type="entry name" value="NA-bd_OB-fold"/>
</dbReference>
<dbReference type="SUPFAM" id="SSF50249">
    <property type="entry name" value="Nucleic acid-binding proteins"/>
    <property type="match status" value="1"/>
</dbReference>
<dbReference type="STRING" id="48697.A0A101MLH6"/>
<comment type="caution">
    <text evidence="9">The sequence shown here is derived from an EMBL/GenBank/DDBJ whole genome shotgun (WGS) entry which is preliminary data.</text>
</comment>
<dbReference type="Pfam" id="PF03876">
    <property type="entry name" value="SHS2_Rpb7-N"/>
    <property type="match status" value="1"/>
</dbReference>
<dbReference type="InterPro" id="IPR036898">
    <property type="entry name" value="RNA_pol_Rpb7-like_N_sf"/>
</dbReference>
<comment type="subcellular location">
    <subcellularLocation>
        <location evidence="1 6">Nucleus</location>
    </subcellularLocation>
</comment>
<evidence type="ECO:0000259" key="7">
    <source>
        <dbReference type="Pfam" id="PF03876"/>
    </source>
</evidence>
<evidence type="ECO:0000256" key="5">
    <source>
        <dbReference type="ARBA" id="ARBA00023242"/>
    </source>
</evidence>
<evidence type="ECO:0000256" key="4">
    <source>
        <dbReference type="ARBA" id="ARBA00023163"/>
    </source>
</evidence>
<protein>
    <recommendedName>
        <fullName evidence="6">DNA-directed RNA polymerase subunit</fullName>
    </recommendedName>
</protein>
<keyword evidence="10" id="KW-1185">Reference proteome</keyword>
<gene>
    <name evidence="9" type="ORF">ACN42_g4308</name>
</gene>
<keyword evidence="5 6" id="KW-0539">Nucleus</keyword>
<dbReference type="Gene3D" id="3.30.1490.120">
    <property type="entry name" value="RNA polymerase Rpb7-like, N-terminal domain"/>
    <property type="match status" value="1"/>
</dbReference>
<dbReference type="GO" id="GO:0005666">
    <property type="term" value="C:RNA polymerase III complex"/>
    <property type="evidence" value="ECO:0007669"/>
    <property type="project" value="TreeGrafter"/>
</dbReference>
<comment type="similarity">
    <text evidence="2">Belongs to the eukaryotic RPB7/RPC8 RNA polymerase subunit family.</text>
</comment>
<keyword evidence="4 6" id="KW-0804">Transcription</keyword>
<evidence type="ECO:0000256" key="2">
    <source>
        <dbReference type="ARBA" id="ARBA00009307"/>
    </source>
</evidence>
<proteinExistence type="inferred from homology"/>
<dbReference type="InterPro" id="IPR013238">
    <property type="entry name" value="RNA_pol_III_Rbc25"/>
</dbReference>
<dbReference type="AlphaFoldDB" id="A0A101MLH6"/>
<dbReference type="GO" id="GO:0055029">
    <property type="term" value="C:nuclear DNA-directed RNA polymerase complex"/>
    <property type="evidence" value="ECO:0007669"/>
    <property type="project" value="UniProtKB-ARBA"/>
</dbReference>